<dbReference type="Proteomes" id="UP000663874">
    <property type="component" value="Unassembled WGS sequence"/>
</dbReference>
<dbReference type="SUPFAM" id="SSF55637">
    <property type="entry name" value="Cell cycle regulatory proteins"/>
    <property type="match status" value="1"/>
</dbReference>
<comment type="similarity">
    <text evidence="1 4">Belongs to the CKS family.</text>
</comment>
<reference evidence="5" key="1">
    <citation type="submission" date="2021-02" db="EMBL/GenBank/DDBJ databases">
        <authorList>
            <person name="Nowell W R."/>
        </authorList>
    </citation>
    <scope>NUCLEOTIDE SEQUENCE</scope>
</reference>
<keyword evidence="2 4" id="KW-0132">Cell division</keyword>
<evidence type="ECO:0000256" key="1">
    <source>
        <dbReference type="ARBA" id="ARBA00007782"/>
    </source>
</evidence>
<organism evidence="5 6">
    <name type="scientific">Rotaria sordida</name>
    <dbReference type="NCBI Taxonomy" id="392033"/>
    <lineage>
        <taxon>Eukaryota</taxon>
        <taxon>Metazoa</taxon>
        <taxon>Spiralia</taxon>
        <taxon>Gnathifera</taxon>
        <taxon>Rotifera</taxon>
        <taxon>Eurotatoria</taxon>
        <taxon>Bdelloidea</taxon>
        <taxon>Philodinida</taxon>
        <taxon>Philodinidae</taxon>
        <taxon>Rotaria</taxon>
    </lineage>
</organism>
<dbReference type="PRINTS" id="PR00296">
    <property type="entry name" value="CYCLINKINASE"/>
</dbReference>
<keyword evidence="3 4" id="KW-0131">Cell cycle</keyword>
<dbReference type="Pfam" id="PF01111">
    <property type="entry name" value="CKS"/>
    <property type="match status" value="1"/>
</dbReference>
<dbReference type="PANTHER" id="PTHR23415">
    <property type="entry name" value="CYCLIN-DEPENDENT KINASES REGULATORY SUBUNIT/60S RIBOSOME SUBUNIT BIOGENESIS PROTEIN NIP7"/>
    <property type="match status" value="1"/>
</dbReference>
<dbReference type="GO" id="GO:0016538">
    <property type="term" value="F:cyclin-dependent protein serine/threonine kinase regulator activity"/>
    <property type="evidence" value="ECO:0007669"/>
    <property type="project" value="InterPro"/>
</dbReference>
<dbReference type="SMART" id="SM01084">
    <property type="entry name" value="CKS"/>
    <property type="match status" value="1"/>
</dbReference>
<evidence type="ECO:0000313" key="6">
    <source>
        <dbReference type="Proteomes" id="UP000663874"/>
    </source>
</evidence>
<protein>
    <recommendedName>
        <fullName evidence="4">Cyclin-dependent kinases regulatory subunit</fullName>
    </recommendedName>
</protein>
<comment type="function">
    <text evidence="4">Binds to the catalytic subunit of the cyclin dependent kinases and is essential for their biological function.</text>
</comment>
<dbReference type="GO" id="GO:0051301">
    <property type="term" value="P:cell division"/>
    <property type="evidence" value="ECO:0007669"/>
    <property type="project" value="UniProtKB-UniRule"/>
</dbReference>
<proteinExistence type="inferred from homology"/>
<evidence type="ECO:0000313" key="5">
    <source>
        <dbReference type="EMBL" id="CAF3774747.1"/>
    </source>
</evidence>
<evidence type="ECO:0000256" key="2">
    <source>
        <dbReference type="ARBA" id="ARBA00022618"/>
    </source>
</evidence>
<dbReference type="InterPro" id="IPR036858">
    <property type="entry name" value="Cyclin-dep_kinase_reg-sub_sf"/>
</dbReference>
<evidence type="ECO:0000256" key="4">
    <source>
        <dbReference type="RuleBase" id="RU311113"/>
    </source>
</evidence>
<name>A0A818ZNM1_9BILA</name>
<accession>A0A818ZNM1</accession>
<dbReference type="Gene3D" id="3.30.170.10">
    <property type="entry name" value="Cyclin-dependent kinase, regulatory subunit"/>
    <property type="match status" value="1"/>
</dbReference>
<dbReference type="AlphaFoldDB" id="A0A818ZNM1"/>
<evidence type="ECO:0000256" key="3">
    <source>
        <dbReference type="ARBA" id="ARBA00023306"/>
    </source>
</evidence>
<dbReference type="EMBL" id="CAJOBE010001789">
    <property type="protein sequence ID" value="CAF3774747.1"/>
    <property type="molecule type" value="Genomic_DNA"/>
</dbReference>
<gene>
    <name evidence="5" type="ORF">FNK824_LOCUS13568</name>
</gene>
<dbReference type="FunFam" id="3.30.170.10:FF:000001">
    <property type="entry name" value="Cyclin-dependent kinases regulatory subunit"/>
    <property type="match status" value="1"/>
</dbReference>
<comment type="caution">
    <text evidence="5">The sequence shown here is derived from an EMBL/GenBank/DDBJ whole genome shotgun (WGS) entry which is preliminary data.</text>
</comment>
<sequence>MNISTNHPLGDLTNTIIHDGNINNGFQLTVSPYKTTNDNINEDNSELQESDFASHHYDEMYEYRHVILPKEIAKKVPKGRLLTEHEWRHLGVQQSLGWVHFMIHEPEPHILIFRRSLKVSQQVQQQRAAAAAAAHAQQQFNAVHMK</sequence>
<dbReference type="InterPro" id="IPR000789">
    <property type="entry name" value="Cyclin-dep_kinase_reg-sub"/>
</dbReference>